<gene>
    <name evidence="2" type="ORF">ABVK25_003234</name>
</gene>
<evidence type="ECO:0000313" key="2">
    <source>
        <dbReference type="EMBL" id="KAL2056211.1"/>
    </source>
</evidence>
<protein>
    <recommendedName>
        <fullName evidence="1">Dienelactone hydrolase domain-containing protein</fullName>
    </recommendedName>
</protein>
<dbReference type="Pfam" id="PF01738">
    <property type="entry name" value="DLH"/>
    <property type="match status" value="1"/>
</dbReference>
<dbReference type="InterPro" id="IPR029058">
    <property type="entry name" value="AB_hydrolase_fold"/>
</dbReference>
<dbReference type="EMBL" id="JBHFEH010000008">
    <property type="protein sequence ID" value="KAL2056211.1"/>
    <property type="molecule type" value="Genomic_DNA"/>
</dbReference>
<dbReference type="PANTHER" id="PTHR47668:SF1">
    <property type="entry name" value="DIENELACTONE HYDROLASE DOMAIN-CONTAINING PROTEIN-RELATED"/>
    <property type="match status" value="1"/>
</dbReference>
<feature type="domain" description="Dienelactone hydrolase" evidence="1">
    <location>
        <begin position="32"/>
        <end position="250"/>
    </location>
</feature>
<organism evidence="2 3">
    <name type="scientific">Lepraria finkii</name>
    <dbReference type="NCBI Taxonomy" id="1340010"/>
    <lineage>
        <taxon>Eukaryota</taxon>
        <taxon>Fungi</taxon>
        <taxon>Dikarya</taxon>
        <taxon>Ascomycota</taxon>
        <taxon>Pezizomycotina</taxon>
        <taxon>Lecanoromycetes</taxon>
        <taxon>OSLEUM clade</taxon>
        <taxon>Lecanoromycetidae</taxon>
        <taxon>Lecanorales</taxon>
        <taxon>Lecanorineae</taxon>
        <taxon>Stereocaulaceae</taxon>
        <taxon>Lepraria</taxon>
    </lineage>
</organism>
<name>A0ABR4BGP6_9LECA</name>
<comment type="caution">
    <text evidence="2">The sequence shown here is derived from an EMBL/GenBank/DDBJ whole genome shotgun (WGS) entry which is preliminary data.</text>
</comment>
<sequence length="251" mass="27348">MAELDKACCSLPAVTTHDYKPKGSYTEIAGLKTYVTGSASTTRGIIAVYDIFGEIPQTLQGADRIAESVGALVLMPDFFKGKPLPLSLYPADTDEKKKTAMSFMATTANIDVNLVKLDEVVKEGKGKGGYESVKNWGIYGLCWGGKVSILASGADTEFKASGTAHPGLLEVDDVEKLTVPFCCLLSKEDGTPEVVEDFTKALEKSKENYIEKYSSMHHGWMGARASLEDSENLKDYERGYNQLSSFFAKHL</sequence>
<dbReference type="InterPro" id="IPR002925">
    <property type="entry name" value="Dienelactn_hydro"/>
</dbReference>
<dbReference type="PANTHER" id="PTHR47668">
    <property type="entry name" value="DIENELACTONE HYDROLASE FAMILY PROTEIN (AFU_ORTHOLOGUE AFUA_6G01940)"/>
    <property type="match status" value="1"/>
</dbReference>
<keyword evidence="3" id="KW-1185">Reference proteome</keyword>
<accession>A0ABR4BGP6</accession>
<dbReference type="Proteomes" id="UP001590951">
    <property type="component" value="Unassembled WGS sequence"/>
</dbReference>
<reference evidence="2 3" key="1">
    <citation type="submission" date="2024-09" db="EMBL/GenBank/DDBJ databases">
        <title>Rethinking Asexuality: The Enigmatic Case of Functional Sexual Genes in Lepraria (Stereocaulaceae).</title>
        <authorList>
            <person name="Doellman M."/>
            <person name="Sun Y."/>
            <person name="Barcenas-Pena A."/>
            <person name="Lumbsch H.T."/>
            <person name="Grewe F."/>
        </authorList>
    </citation>
    <scope>NUCLEOTIDE SEQUENCE [LARGE SCALE GENOMIC DNA]</scope>
    <source>
        <strain evidence="2 3">Grewe 0041</strain>
    </source>
</reference>
<proteinExistence type="predicted"/>
<evidence type="ECO:0000313" key="3">
    <source>
        <dbReference type="Proteomes" id="UP001590951"/>
    </source>
</evidence>
<dbReference type="Gene3D" id="3.40.50.1820">
    <property type="entry name" value="alpha/beta hydrolase"/>
    <property type="match status" value="1"/>
</dbReference>
<dbReference type="SUPFAM" id="SSF53474">
    <property type="entry name" value="alpha/beta-Hydrolases"/>
    <property type="match status" value="1"/>
</dbReference>
<evidence type="ECO:0000259" key="1">
    <source>
        <dbReference type="Pfam" id="PF01738"/>
    </source>
</evidence>